<dbReference type="Gene3D" id="3.30.1310.10">
    <property type="entry name" value="Nucleoid-associated protein YbaB-like domain"/>
    <property type="match status" value="1"/>
</dbReference>
<proteinExistence type="predicted"/>
<dbReference type="InterPro" id="IPR004401">
    <property type="entry name" value="YbaB/EbfC"/>
</dbReference>
<comment type="caution">
    <text evidence="1">The sequence shown here is derived from an EMBL/GenBank/DDBJ whole genome shotgun (WGS) entry which is preliminary data.</text>
</comment>
<dbReference type="GO" id="GO:0003677">
    <property type="term" value="F:DNA binding"/>
    <property type="evidence" value="ECO:0007669"/>
    <property type="project" value="InterPro"/>
</dbReference>
<dbReference type="EMBL" id="VMFF01000029">
    <property type="protein sequence ID" value="TSC65766.1"/>
    <property type="molecule type" value="Genomic_DNA"/>
</dbReference>
<gene>
    <name evidence="1" type="ORF">G01um101477_346</name>
</gene>
<dbReference type="InterPro" id="IPR036894">
    <property type="entry name" value="YbaB-like_sf"/>
</dbReference>
<dbReference type="AlphaFoldDB" id="A0A554JBK3"/>
<evidence type="ECO:0000313" key="2">
    <source>
        <dbReference type="Proteomes" id="UP000319613"/>
    </source>
</evidence>
<dbReference type="SUPFAM" id="SSF82607">
    <property type="entry name" value="YbaB-like"/>
    <property type="match status" value="1"/>
</dbReference>
<dbReference type="Proteomes" id="UP000319613">
    <property type="component" value="Unassembled WGS sequence"/>
</dbReference>
<dbReference type="Pfam" id="PF02575">
    <property type="entry name" value="YbaB_DNA_bd"/>
    <property type="match status" value="1"/>
</dbReference>
<reference evidence="1 2" key="1">
    <citation type="submission" date="2017-07" db="EMBL/GenBank/DDBJ databases">
        <title>Mechanisms for carbon and nitrogen cycling indicate functional differentiation within the Candidate Phyla Radiation.</title>
        <authorList>
            <person name="Danczak R.E."/>
            <person name="Johnston M.D."/>
            <person name="Kenah C."/>
            <person name="Slattery M."/>
            <person name="Wrighton K.C."/>
            <person name="Wilkins M.J."/>
        </authorList>
    </citation>
    <scope>NUCLEOTIDE SEQUENCE [LARGE SCALE GENOMIC DNA]</scope>
    <source>
        <strain evidence="1">Gr01-1014_77</strain>
    </source>
</reference>
<evidence type="ECO:0000313" key="1">
    <source>
        <dbReference type="EMBL" id="TSC65766.1"/>
    </source>
</evidence>
<sequence length="92" mass="10651">MGMFDKLKDLNSMRQQAKQMQMQLAQVQVTGQSKDAMIRLIMDGNQDIKSVEVLDGVVGDRKKIAQDIREALHDLNENFKKMMQEKYGNMFQ</sequence>
<accession>A0A554JBK3</accession>
<organism evidence="1 2">
    <name type="scientific">Candidatus Doudnabacteria bacterium Gr01-1014_77</name>
    <dbReference type="NCBI Taxonomy" id="2017133"/>
    <lineage>
        <taxon>Bacteria</taxon>
        <taxon>Candidatus Doudnaibacteriota</taxon>
    </lineage>
</organism>
<protein>
    <submittedName>
        <fullName evidence="1">Nucleoid-associated protein</fullName>
    </submittedName>
</protein>
<name>A0A554JBK3_9BACT</name>